<keyword evidence="5 6" id="KW-0539">Nucleus</keyword>
<evidence type="ECO:0000256" key="4">
    <source>
        <dbReference type="ARBA" id="ARBA00023163"/>
    </source>
</evidence>
<feature type="domain" description="OVATE" evidence="8">
    <location>
        <begin position="170"/>
        <end position="233"/>
    </location>
</feature>
<dbReference type="PROSITE" id="PS51754">
    <property type="entry name" value="OVATE"/>
    <property type="match status" value="1"/>
</dbReference>
<dbReference type="GO" id="GO:0045892">
    <property type="term" value="P:negative regulation of DNA-templated transcription"/>
    <property type="evidence" value="ECO:0007669"/>
    <property type="project" value="UniProtKB-UniRule"/>
</dbReference>
<keyword evidence="3 6" id="KW-0805">Transcription regulation</keyword>
<comment type="function">
    <text evidence="6">Transcriptional repressor that regulates multiple aspects of plant growth and development.</text>
</comment>
<proteinExistence type="predicted"/>
<keyword evidence="10" id="KW-1185">Reference proteome</keyword>
<accession>A0AAD5JLK1</accession>
<dbReference type="Pfam" id="PF04844">
    <property type="entry name" value="Ovate"/>
    <property type="match status" value="1"/>
</dbReference>
<dbReference type="InterPro" id="IPR038933">
    <property type="entry name" value="Ovate"/>
</dbReference>
<keyword evidence="2 6" id="KW-0678">Repressor</keyword>
<sequence length="247" mass="27329">MSNIFWKNLHLCFSSSLRCPNNTTLNPSSPPSLSKQDHHGHHQNHSSSSSSSSPPPPPPPNNDPTSILIKNFKTLYDLSSSSSFSTSKDDLFLSSTSSSSDTTDTSDTLSPPDFATIFASQRFFFSSPGRSNSIIESSPEHSTSRPIEIESNNDQEAAETASLLDGGVAVKKYSPDPYKDFRCSMQEMIEAKNLKDVISNWDFLHELLFCYLSLNPKHTHKFIITAFSDILISLLSSPDSTHNGHRR</sequence>
<evidence type="ECO:0000256" key="5">
    <source>
        <dbReference type="ARBA" id="ARBA00023242"/>
    </source>
</evidence>
<dbReference type="EMBL" id="JAJSOW010000003">
    <property type="protein sequence ID" value="KAI9195817.1"/>
    <property type="molecule type" value="Genomic_DNA"/>
</dbReference>
<dbReference type="InterPro" id="IPR006458">
    <property type="entry name" value="Ovate_C"/>
</dbReference>
<dbReference type="NCBIfam" id="TIGR01568">
    <property type="entry name" value="A_thal_3678"/>
    <property type="match status" value="1"/>
</dbReference>
<comment type="subcellular location">
    <subcellularLocation>
        <location evidence="1 6">Nucleus</location>
    </subcellularLocation>
</comment>
<dbReference type="AlphaFoldDB" id="A0AAD5JLK1"/>
<keyword evidence="4 6" id="KW-0804">Transcription</keyword>
<dbReference type="GO" id="GO:0005634">
    <property type="term" value="C:nucleus"/>
    <property type="evidence" value="ECO:0007669"/>
    <property type="project" value="UniProtKB-SubCell"/>
</dbReference>
<reference evidence="9" key="2">
    <citation type="submission" date="2023-02" db="EMBL/GenBank/DDBJ databases">
        <authorList>
            <person name="Swenson N.G."/>
            <person name="Wegrzyn J.L."/>
            <person name="Mcevoy S.L."/>
        </authorList>
    </citation>
    <scope>NUCLEOTIDE SEQUENCE</scope>
    <source>
        <strain evidence="9">91603</strain>
        <tissue evidence="9">Leaf</tissue>
    </source>
</reference>
<evidence type="ECO:0000256" key="6">
    <source>
        <dbReference type="RuleBase" id="RU367028"/>
    </source>
</evidence>
<evidence type="ECO:0000256" key="1">
    <source>
        <dbReference type="ARBA" id="ARBA00004123"/>
    </source>
</evidence>
<dbReference type="PANTHER" id="PTHR33057">
    <property type="entry name" value="TRANSCRIPTION REPRESSOR OFP7-RELATED"/>
    <property type="match status" value="1"/>
</dbReference>
<dbReference type="PANTHER" id="PTHR33057:SF175">
    <property type="entry name" value="TRANSCRIPTION REPRESSOR OFP12"/>
    <property type="match status" value="1"/>
</dbReference>
<reference evidence="9" key="1">
    <citation type="journal article" date="2022" name="Plant J.">
        <title>Strategies of tolerance reflected in two North American maple genomes.</title>
        <authorList>
            <person name="McEvoy S.L."/>
            <person name="Sezen U.U."/>
            <person name="Trouern-Trend A."/>
            <person name="McMahon S.M."/>
            <person name="Schaberg P.G."/>
            <person name="Yang J."/>
            <person name="Wegrzyn J.L."/>
            <person name="Swenson N.G."/>
        </authorList>
    </citation>
    <scope>NUCLEOTIDE SEQUENCE</scope>
    <source>
        <strain evidence="9">91603</strain>
    </source>
</reference>
<evidence type="ECO:0000256" key="2">
    <source>
        <dbReference type="ARBA" id="ARBA00022491"/>
    </source>
</evidence>
<dbReference type="Proteomes" id="UP001064489">
    <property type="component" value="Chromosome 1"/>
</dbReference>
<organism evidence="9 10">
    <name type="scientific">Acer negundo</name>
    <name type="common">Box elder</name>
    <dbReference type="NCBI Taxonomy" id="4023"/>
    <lineage>
        <taxon>Eukaryota</taxon>
        <taxon>Viridiplantae</taxon>
        <taxon>Streptophyta</taxon>
        <taxon>Embryophyta</taxon>
        <taxon>Tracheophyta</taxon>
        <taxon>Spermatophyta</taxon>
        <taxon>Magnoliopsida</taxon>
        <taxon>eudicotyledons</taxon>
        <taxon>Gunneridae</taxon>
        <taxon>Pentapetalae</taxon>
        <taxon>rosids</taxon>
        <taxon>malvids</taxon>
        <taxon>Sapindales</taxon>
        <taxon>Sapindaceae</taxon>
        <taxon>Hippocastanoideae</taxon>
        <taxon>Acereae</taxon>
        <taxon>Acer</taxon>
    </lineage>
</organism>
<evidence type="ECO:0000256" key="7">
    <source>
        <dbReference type="SAM" id="MobiDB-lite"/>
    </source>
</evidence>
<evidence type="ECO:0000313" key="10">
    <source>
        <dbReference type="Proteomes" id="UP001064489"/>
    </source>
</evidence>
<gene>
    <name evidence="9" type="ORF">LWI28_018398</name>
</gene>
<evidence type="ECO:0000313" key="9">
    <source>
        <dbReference type="EMBL" id="KAI9195817.1"/>
    </source>
</evidence>
<feature type="compositionally biased region" description="Pro residues" evidence="7">
    <location>
        <begin position="53"/>
        <end position="62"/>
    </location>
</feature>
<feature type="compositionally biased region" description="Low complexity" evidence="7">
    <location>
        <begin position="23"/>
        <end position="34"/>
    </location>
</feature>
<evidence type="ECO:0000256" key="3">
    <source>
        <dbReference type="ARBA" id="ARBA00023015"/>
    </source>
</evidence>
<evidence type="ECO:0000259" key="8">
    <source>
        <dbReference type="PROSITE" id="PS51754"/>
    </source>
</evidence>
<feature type="region of interest" description="Disordered" evidence="7">
    <location>
        <begin position="23"/>
        <end position="67"/>
    </location>
</feature>
<protein>
    <recommendedName>
        <fullName evidence="6">Transcription repressor</fullName>
    </recommendedName>
    <alternativeName>
        <fullName evidence="6">Ovate family protein</fullName>
    </alternativeName>
</protein>
<name>A0AAD5JLK1_ACENE</name>
<comment type="caution">
    <text evidence="9">The sequence shown here is derived from an EMBL/GenBank/DDBJ whole genome shotgun (WGS) entry which is preliminary data.</text>
</comment>